<feature type="non-terminal residue" evidence="2">
    <location>
        <position position="39"/>
    </location>
</feature>
<feature type="region of interest" description="Disordered" evidence="1">
    <location>
        <begin position="1"/>
        <end position="24"/>
    </location>
</feature>
<feature type="non-terminal residue" evidence="2">
    <location>
        <position position="1"/>
    </location>
</feature>
<keyword evidence="3" id="KW-1185">Reference proteome</keyword>
<gene>
    <name evidence="2" type="ORF">AK812_SmicGene45920</name>
</gene>
<feature type="compositionally biased region" description="Basic and acidic residues" evidence="1">
    <location>
        <begin position="11"/>
        <end position="22"/>
    </location>
</feature>
<dbReference type="Proteomes" id="UP000186817">
    <property type="component" value="Unassembled WGS sequence"/>
</dbReference>
<proteinExistence type="predicted"/>
<evidence type="ECO:0000256" key="1">
    <source>
        <dbReference type="SAM" id="MobiDB-lite"/>
    </source>
</evidence>
<dbReference type="EMBL" id="LSRX01003608">
    <property type="protein sequence ID" value="OLP74510.1"/>
    <property type="molecule type" value="Genomic_DNA"/>
</dbReference>
<dbReference type="AlphaFoldDB" id="A0A1Q9BV90"/>
<sequence length="39" mass="4336">ASPFHGLATRRFGEESGWDGRMRGSTLARRNWAGTCPDK</sequence>
<comment type="caution">
    <text evidence="2">The sequence shown here is derived from an EMBL/GenBank/DDBJ whole genome shotgun (WGS) entry which is preliminary data.</text>
</comment>
<protein>
    <submittedName>
        <fullName evidence="2">Uncharacterized protein</fullName>
    </submittedName>
</protein>
<evidence type="ECO:0000313" key="2">
    <source>
        <dbReference type="EMBL" id="OLP74510.1"/>
    </source>
</evidence>
<organism evidence="2 3">
    <name type="scientific">Symbiodinium microadriaticum</name>
    <name type="common">Dinoflagellate</name>
    <name type="synonym">Zooxanthella microadriatica</name>
    <dbReference type="NCBI Taxonomy" id="2951"/>
    <lineage>
        <taxon>Eukaryota</taxon>
        <taxon>Sar</taxon>
        <taxon>Alveolata</taxon>
        <taxon>Dinophyceae</taxon>
        <taxon>Suessiales</taxon>
        <taxon>Symbiodiniaceae</taxon>
        <taxon>Symbiodinium</taxon>
    </lineage>
</organism>
<evidence type="ECO:0000313" key="3">
    <source>
        <dbReference type="Proteomes" id="UP000186817"/>
    </source>
</evidence>
<dbReference type="OrthoDB" id="10407322at2759"/>
<accession>A0A1Q9BV90</accession>
<reference evidence="2 3" key="1">
    <citation type="submission" date="2016-02" db="EMBL/GenBank/DDBJ databases">
        <title>Genome analysis of coral dinoflagellate symbionts highlights evolutionary adaptations to a symbiotic lifestyle.</title>
        <authorList>
            <person name="Aranda M."/>
            <person name="Li Y."/>
            <person name="Liew Y.J."/>
            <person name="Baumgarten S."/>
            <person name="Simakov O."/>
            <person name="Wilson M."/>
            <person name="Piel J."/>
            <person name="Ashoor H."/>
            <person name="Bougouffa S."/>
            <person name="Bajic V.B."/>
            <person name="Ryu T."/>
            <person name="Ravasi T."/>
            <person name="Bayer T."/>
            <person name="Micklem G."/>
            <person name="Kim H."/>
            <person name="Bhak J."/>
            <person name="Lajeunesse T.C."/>
            <person name="Voolstra C.R."/>
        </authorList>
    </citation>
    <scope>NUCLEOTIDE SEQUENCE [LARGE SCALE GENOMIC DNA]</scope>
    <source>
        <strain evidence="2 3">CCMP2467</strain>
    </source>
</reference>
<name>A0A1Q9BV90_SYMMI</name>